<reference evidence="2" key="1">
    <citation type="submission" date="2019-01" db="EMBL/GenBank/DDBJ databases">
        <authorList>
            <consortium name="Genoscope - CEA"/>
            <person name="William W."/>
        </authorList>
    </citation>
    <scope>NUCLEOTIDE SEQUENCE</scope>
    <source>
        <strain evidence="2">CR-1</strain>
    </source>
</reference>
<dbReference type="AlphaFoldDB" id="A0A484HC88"/>
<evidence type="ECO:0000256" key="1">
    <source>
        <dbReference type="SAM" id="MobiDB-lite"/>
    </source>
</evidence>
<dbReference type="EMBL" id="CAACVI010000001">
    <property type="protein sequence ID" value="VEN72893.1"/>
    <property type="molecule type" value="Genomic_DNA"/>
</dbReference>
<feature type="region of interest" description="Disordered" evidence="1">
    <location>
        <begin position="164"/>
        <end position="184"/>
    </location>
</feature>
<accession>A0A484HC88</accession>
<gene>
    <name evidence="2" type="ORF">EPICR_10394</name>
</gene>
<name>A0A484HC88_9BACT</name>
<sequence>MKAAFFPFTQIHDPEMGALLSCFEKIVVYPASGRRIPESMREAARLGKIDARLPPGEDDTRLDRAMREGLSLMEGQSAHSLSRIRARQENPGAPFVQKESARQIRGHVLAAARNPETGKPDEKNARGDKQTLFNARLFLCLAQAFDTDEAESRRKMASFKQKETRFLSSHGKGRPAAGIGPGGAPLPEDPPGFPMIPQRLLAWARLARLDENPPGIFVTAGQEILAHVMERVPGFEPAFDWPVPSSSADSGQNIRRLERAFAGLSSGKAPASVKEPFKISFYTQGGISRRDFLSRLAGHPPGGRGKKTRDPNRRVIIGAIPNPAITG</sequence>
<proteinExistence type="predicted"/>
<protein>
    <submittedName>
        <fullName evidence="2">Uncharacterized protein</fullName>
    </submittedName>
</protein>
<organism evidence="2">
    <name type="scientific">uncultured Desulfobacteraceae bacterium</name>
    <dbReference type="NCBI Taxonomy" id="218296"/>
    <lineage>
        <taxon>Bacteria</taxon>
        <taxon>Pseudomonadati</taxon>
        <taxon>Thermodesulfobacteriota</taxon>
        <taxon>Desulfobacteria</taxon>
        <taxon>Desulfobacterales</taxon>
        <taxon>Desulfobacteraceae</taxon>
        <taxon>environmental samples</taxon>
    </lineage>
</organism>
<evidence type="ECO:0000313" key="2">
    <source>
        <dbReference type="EMBL" id="VEN72893.1"/>
    </source>
</evidence>